<dbReference type="GeneID" id="8107801"/>
<name>B8MGB6_TALSN</name>
<proteinExistence type="predicted"/>
<organism evidence="1 2">
    <name type="scientific">Talaromyces stipitatus (strain ATCC 10500 / CBS 375.48 / QM 6759 / NRRL 1006)</name>
    <name type="common">Penicillium stipitatum</name>
    <dbReference type="NCBI Taxonomy" id="441959"/>
    <lineage>
        <taxon>Eukaryota</taxon>
        <taxon>Fungi</taxon>
        <taxon>Dikarya</taxon>
        <taxon>Ascomycota</taxon>
        <taxon>Pezizomycotina</taxon>
        <taxon>Eurotiomycetes</taxon>
        <taxon>Eurotiomycetidae</taxon>
        <taxon>Eurotiales</taxon>
        <taxon>Trichocomaceae</taxon>
        <taxon>Talaromyces</taxon>
        <taxon>Talaromyces sect. Talaromyces</taxon>
    </lineage>
</organism>
<evidence type="ECO:0000313" key="1">
    <source>
        <dbReference type="EMBL" id="EED16236.1"/>
    </source>
</evidence>
<dbReference type="OMA" id="MECNEYS"/>
<dbReference type="PANTHER" id="PTHR40518">
    <property type="entry name" value="ACETOACETATE DECARBOXYLASE"/>
    <property type="match status" value="1"/>
</dbReference>
<reference evidence="2" key="1">
    <citation type="journal article" date="2015" name="Genome Announc.">
        <title>Genome sequence of the AIDS-associated pathogen Penicillium marneffei (ATCC18224) and its near taxonomic relative Talaromyces stipitatus (ATCC10500).</title>
        <authorList>
            <person name="Nierman W.C."/>
            <person name="Fedorova-Abrams N.D."/>
            <person name="Andrianopoulos A."/>
        </authorList>
    </citation>
    <scope>NUCLEOTIDE SEQUENCE [LARGE SCALE GENOMIC DNA]</scope>
    <source>
        <strain evidence="2">ATCC 10500 / CBS 375.48 / QM 6759 / NRRL 1006</strain>
    </source>
</reference>
<dbReference type="PANTHER" id="PTHR40518:SF1">
    <property type="entry name" value="ACETOACETATE DECARBOXYLASE"/>
    <property type="match status" value="1"/>
</dbReference>
<dbReference type="Proteomes" id="UP000001745">
    <property type="component" value="Unassembled WGS sequence"/>
</dbReference>
<dbReference type="eggNOG" id="ENOG502S9HK">
    <property type="taxonomic scope" value="Eukaryota"/>
</dbReference>
<dbReference type="PhylomeDB" id="B8MGB6"/>
<dbReference type="AlphaFoldDB" id="B8MGB6"/>
<dbReference type="InterPro" id="IPR023375">
    <property type="entry name" value="ADC_dom_sf"/>
</dbReference>
<accession>B8MGB6</accession>
<dbReference type="HOGENOM" id="CLU_050866_1_1_1"/>
<dbReference type="SUPFAM" id="SSF160104">
    <property type="entry name" value="Acetoacetate decarboxylase-like"/>
    <property type="match status" value="1"/>
</dbReference>
<dbReference type="OrthoDB" id="9970474at2759"/>
<dbReference type="RefSeq" id="XP_002483470.1">
    <property type="nucleotide sequence ID" value="XM_002483425.1"/>
</dbReference>
<dbReference type="Gene3D" id="2.40.400.10">
    <property type="entry name" value="Acetoacetate decarboxylase-like"/>
    <property type="match status" value="1"/>
</dbReference>
<gene>
    <name evidence="1" type="ORF">TSTA_013390</name>
</gene>
<protein>
    <submittedName>
        <fullName evidence="1">Uncharacterized protein</fullName>
    </submittedName>
</protein>
<sequence length="252" mass="28295">MSRTFYKMCSTPLVSPHVHSDTLRKLDNGKSQLNGIGRLLKFLAIIRYEDTDVGPYDELIVMPGMSVNPHSGTRHARISNIYVSTDTSVWNGRRNWNIPKHRARFVFEQVGRQDQILKLYHPEDSAAPLDPKGTFFTALLKGSALPKWTLPAFSPGGLVQPPLPPPRYRSQSATTAAVIATDDPGNGRENPWLMIHPSYRGSWGLTYISKVPPSINDEESLEWYGDGISLPKMKVWSVGGYFEGNIAFQRQR</sequence>
<dbReference type="InParanoid" id="B8MGB6"/>
<dbReference type="VEuPathDB" id="FungiDB:TSTA_013390"/>
<keyword evidence="2" id="KW-1185">Reference proteome</keyword>
<dbReference type="EMBL" id="EQ962656">
    <property type="protein sequence ID" value="EED16236.1"/>
    <property type="molecule type" value="Genomic_DNA"/>
</dbReference>
<evidence type="ECO:0000313" key="2">
    <source>
        <dbReference type="Proteomes" id="UP000001745"/>
    </source>
</evidence>